<dbReference type="RefSeq" id="WP_268185736.1">
    <property type="nucleotide sequence ID" value="NZ_CP113361.1"/>
</dbReference>
<protein>
    <submittedName>
        <fullName evidence="1">Uncharacterized protein</fullName>
    </submittedName>
</protein>
<accession>A0A9X9T709</accession>
<dbReference type="Proteomes" id="UP001163096">
    <property type="component" value="Chromosome"/>
</dbReference>
<dbReference type="AlphaFoldDB" id="A0A9X9T709"/>
<proteinExistence type="predicted"/>
<keyword evidence="2" id="KW-1185">Reference proteome</keyword>
<reference evidence="1" key="1">
    <citation type="submission" date="2022-11" db="EMBL/GenBank/DDBJ databases">
        <title>Complete genome sequence of Methanogenium organophilum DSM 3596.</title>
        <authorList>
            <person name="Chen S.-C."/>
            <person name="Lai S.-J."/>
            <person name="You Y.-T."/>
        </authorList>
    </citation>
    <scope>NUCLEOTIDE SEQUENCE</scope>
    <source>
        <strain evidence="1">DSM 3596</strain>
    </source>
</reference>
<dbReference type="KEGG" id="mou:OU421_08840"/>
<sequence length="77" mass="8592">MITVSCSTCGAKLFRYQKIGKGRLLHCWNTRISSDHTVRTGDDIFCPKCRQHIGVVETQWINMHGGSVTVKGSALKK</sequence>
<name>A0A9X9T709_METOG</name>
<dbReference type="EMBL" id="CP113361">
    <property type="protein sequence ID" value="WAI00534.1"/>
    <property type="molecule type" value="Genomic_DNA"/>
</dbReference>
<gene>
    <name evidence="1" type="ORF">OU421_08840</name>
</gene>
<evidence type="ECO:0000313" key="2">
    <source>
        <dbReference type="Proteomes" id="UP001163096"/>
    </source>
</evidence>
<evidence type="ECO:0000313" key="1">
    <source>
        <dbReference type="EMBL" id="WAI00534.1"/>
    </source>
</evidence>
<organism evidence="1 2">
    <name type="scientific">Methanogenium organophilum</name>
    <dbReference type="NCBI Taxonomy" id="2199"/>
    <lineage>
        <taxon>Archaea</taxon>
        <taxon>Methanobacteriati</taxon>
        <taxon>Methanobacteriota</taxon>
        <taxon>Stenosarchaea group</taxon>
        <taxon>Methanomicrobia</taxon>
        <taxon>Methanomicrobiales</taxon>
        <taxon>Methanomicrobiaceae</taxon>
        <taxon>Methanogenium</taxon>
    </lineage>
</organism>
<dbReference type="GeneID" id="76835204"/>